<proteinExistence type="predicted"/>
<evidence type="ECO:0000313" key="1">
    <source>
        <dbReference type="EMBL" id="KAF2629142.1"/>
    </source>
</evidence>
<dbReference type="Proteomes" id="UP000799754">
    <property type="component" value="Unassembled WGS sequence"/>
</dbReference>
<sequence>MLLPEEDSDVFKRWVLPKLETISDADAEVLADYVVALVTTKDTDANIRRNCLESLSDFLQDNTALFVDEVIRTLKNKSYAPRANTNVSTEAPAPIPSIVGTSTAEYLPNPAHAFSSAPLHAPKGPAATRGSNGAHRLPDRPTGASQGANAQEQGQRSRKRKQNERDTSQSREGLDLHSNRHTGNDRPVKQTARRTGKNGRVGGLNAQAPAFAPMPNMPPLNPAFGDIPPFDPGNPMAFLAMAAAFGINLPGMPPMPALNAQGAGTSNIRCADYDTKGFCAAGSVCPYQHGLAYDPDQPGQGLNGGYSEPRYAQGDRSCSGRRSGGRTRALFSLPGPTYDRTNTTIVVEQIPEDNYSEEAVRDFFGKFGTILDVRMQAYKRLAVVKYETHEAANAAYNSPKVIFDNRFVKVYWHRSDTDLGPPQNNHNGFDADGEEAGYGDTEMLDPEGIERRQAEAQRAFEERRKKAEEAAAKAEEIDRKLQETNAEILRVRRELARASGDANGDMEEDFSQDLATLQAEAENLFAQQDAAVESWRGSSRGGYRGAYRGRGVAPRARGFRGGYRGRGAPFSSARTGVKRLDNRPRRIAVKDVEPGSRKDEALRQHLFNVPDVVGTEQHPQQSDTLIITFGERYQAESFIDTAYQIPDVGKLEMEWVPNDAFGGVKSADAQAEGHDSDDESSATIEGEEKAAAAEETMGSTADADMDVAEDEDQWL</sequence>
<gene>
    <name evidence="1" type="ORF">BU25DRAFT_457374</name>
</gene>
<protein>
    <submittedName>
        <fullName evidence="1">Uncharacterized protein</fullName>
    </submittedName>
</protein>
<dbReference type="EMBL" id="MU006711">
    <property type="protein sequence ID" value="KAF2629142.1"/>
    <property type="molecule type" value="Genomic_DNA"/>
</dbReference>
<comment type="caution">
    <text evidence="1">The sequence shown here is derived from an EMBL/GenBank/DDBJ whole genome shotgun (WGS) entry which is preliminary data.</text>
</comment>
<reference evidence="1" key="1">
    <citation type="journal article" date="2020" name="Stud. Mycol.">
        <title>101 Dothideomycetes genomes: a test case for predicting lifestyles and emergence of pathogens.</title>
        <authorList>
            <person name="Haridas S."/>
            <person name="Albert R."/>
            <person name="Binder M."/>
            <person name="Bloem J."/>
            <person name="Labutti K."/>
            <person name="Salamov A."/>
            <person name="Andreopoulos B."/>
            <person name="Baker S."/>
            <person name="Barry K."/>
            <person name="Bills G."/>
            <person name="Bluhm B."/>
            <person name="Cannon C."/>
            <person name="Castanera R."/>
            <person name="Culley D."/>
            <person name="Daum C."/>
            <person name="Ezra D."/>
            <person name="Gonzalez J."/>
            <person name="Henrissat B."/>
            <person name="Kuo A."/>
            <person name="Liang C."/>
            <person name="Lipzen A."/>
            <person name="Lutzoni F."/>
            <person name="Magnuson J."/>
            <person name="Mondo S."/>
            <person name="Nolan M."/>
            <person name="Ohm R."/>
            <person name="Pangilinan J."/>
            <person name="Park H.-J."/>
            <person name="Ramirez L."/>
            <person name="Alfaro M."/>
            <person name="Sun H."/>
            <person name="Tritt A."/>
            <person name="Yoshinaga Y."/>
            <person name="Zwiers L.-H."/>
            <person name="Turgeon B."/>
            <person name="Goodwin S."/>
            <person name="Spatafora J."/>
            <person name="Crous P."/>
            <person name="Grigoriev I."/>
        </authorList>
    </citation>
    <scope>NUCLEOTIDE SEQUENCE</scope>
    <source>
        <strain evidence="1">CBS 525.71</strain>
    </source>
</reference>
<organism evidence="1 2">
    <name type="scientific">Macroventuria anomochaeta</name>
    <dbReference type="NCBI Taxonomy" id="301207"/>
    <lineage>
        <taxon>Eukaryota</taxon>
        <taxon>Fungi</taxon>
        <taxon>Dikarya</taxon>
        <taxon>Ascomycota</taxon>
        <taxon>Pezizomycotina</taxon>
        <taxon>Dothideomycetes</taxon>
        <taxon>Pleosporomycetidae</taxon>
        <taxon>Pleosporales</taxon>
        <taxon>Pleosporineae</taxon>
        <taxon>Didymellaceae</taxon>
        <taxon>Macroventuria</taxon>
    </lineage>
</organism>
<keyword evidence="2" id="KW-1185">Reference proteome</keyword>
<evidence type="ECO:0000313" key="2">
    <source>
        <dbReference type="Proteomes" id="UP000799754"/>
    </source>
</evidence>
<accession>A0ACB6S6J6</accession>
<name>A0ACB6S6J6_9PLEO</name>